<keyword evidence="1" id="KW-0175">Coiled coil</keyword>
<proteinExistence type="predicted"/>
<dbReference type="AlphaFoldDB" id="A0A370TGD0"/>
<keyword evidence="3" id="KW-1185">Reference proteome</keyword>
<feature type="coiled-coil region" evidence="1">
    <location>
        <begin position="119"/>
        <end position="195"/>
    </location>
</feature>
<evidence type="ECO:0000256" key="1">
    <source>
        <dbReference type="SAM" id="Coils"/>
    </source>
</evidence>
<accession>A0A370TGD0</accession>
<sequence length="467" mass="52596">MAGRSAGGRSSERNISGQEIIEAHTIEMPNVKTVEYHTATQHTSYTAGPLKQMLDQNVLEIRQEIERGVNELKVDFHNQVQSIHISIPSQGASGSSISSTVGTLWKSMRPQSDPAEEEIERLGVKCRKLKTEIGDLREDNEKLKRERGRWEREQKSIIYQDSEENARREQAIKRSKEAEARSAHLEQQNKKLAEQAAKFRSIILNQTSSSGEAIDDSRITTPFIDIRGQIQRIVFKHYSPVQKPRPLSASATQKQREFFDFWEQGLSQAQLKNRTRAVIFELLNENLLSHPCFGLDDFEPAGQLESALAGFEVALGSVSQGHESEIIEWRTRTIKCARLLNAPESTRPEKVAELIWSFMAPILPPKTPAYADAYEDLRELLLRLCTCTLNLTLLMRGCKDNFKCETPKAGQDFADEDAEAQVSERVGSQDAEGSKIAFALAGAIVKYPENRPEDRVILEKAHVVVKD</sequence>
<comment type="caution">
    <text evidence="2">The sequence shown here is derived from an EMBL/GenBank/DDBJ whole genome shotgun (WGS) entry which is preliminary data.</text>
</comment>
<name>A0A370TGD0_9HELO</name>
<dbReference type="Proteomes" id="UP000254866">
    <property type="component" value="Unassembled WGS sequence"/>
</dbReference>
<dbReference type="OrthoDB" id="5393537at2759"/>
<protein>
    <submittedName>
        <fullName evidence="2">Uncharacterized protein</fullName>
    </submittedName>
</protein>
<gene>
    <name evidence="2" type="ORF">BP5553_08325</name>
</gene>
<dbReference type="EMBL" id="NPIC01000008">
    <property type="protein sequence ID" value="RDL33957.1"/>
    <property type="molecule type" value="Genomic_DNA"/>
</dbReference>
<evidence type="ECO:0000313" key="3">
    <source>
        <dbReference type="Proteomes" id="UP000254866"/>
    </source>
</evidence>
<organism evidence="2 3">
    <name type="scientific">Venustampulla echinocandica</name>
    <dbReference type="NCBI Taxonomy" id="2656787"/>
    <lineage>
        <taxon>Eukaryota</taxon>
        <taxon>Fungi</taxon>
        <taxon>Dikarya</taxon>
        <taxon>Ascomycota</taxon>
        <taxon>Pezizomycotina</taxon>
        <taxon>Leotiomycetes</taxon>
        <taxon>Helotiales</taxon>
        <taxon>Pleuroascaceae</taxon>
        <taxon>Venustampulla</taxon>
    </lineage>
</organism>
<evidence type="ECO:0000313" key="2">
    <source>
        <dbReference type="EMBL" id="RDL33957.1"/>
    </source>
</evidence>
<dbReference type="GeneID" id="43601174"/>
<dbReference type="RefSeq" id="XP_031867239.1">
    <property type="nucleotide sequence ID" value="XM_032016948.1"/>
</dbReference>
<reference evidence="2 3" key="1">
    <citation type="journal article" date="2018" name="IMA Fungus">
        <title>IMA Genome-F 9: Draft genome sequence of Annulohypoxylon stygium, Aspergillus mulundensis, Berkeleyomyces basicola (syn. Thielaviopsis basicola), Ceratocystis smalleyi, two Cercospora beticola strains, Coleophoma cylindrospora, Fusarium fracticaudum, Phialophora cf. hyalina, and Morchella septimelata.</title>
        <authorList>
            <person name="Wingfield B.D."/>
            <person name="Bills G.F."/>
            <person name="Dong Y."/>
            <person name="Huang W."/>
            <person name="Nel W.J."/>
            <person name="Swalarsk-Parry B.S."/>
            <person name="Vaghefi N."/>
            <person name="Wilken P.M."/>
            <person name="An Z."/>
            <person name="de Beer Z.W."/>
            <person name="De Vos L."/>
            <person name="Chen L."/>
            <person name="Duong T.A."/>
            <person name="Gao Y."/>
            <person name="Hammerbacher A."/>
            <person name="Kikkert J.R."/>
            <person name="Li Y."/>
            <person name="Li H."/>
            <person name="Li K."/>
            <person name="Li Q."/>
            <person name="Liu X."/>
            <person name="Ma X."/>
            <person name="Naidoo K."/>
            <person name="Pethybridge S.J."/>
            <person name="Sun J."/>
            <person name="Steenkamp E.T."/>
            <person name="van der Nest M.A."/>
            <person name="van Wyk S."/>
            <person name="Wingfield M.J."/>
            <person name="Xiong C."/>
            <person name="Yue Q."/>
            <person name="Zhang X."/>
        </authorList>
    </citation>
    <scope>NUCLEOTIDE SEQUENCE [LARGE SCALE GENOMIC DNA]</scope>
    <source>
        <strain evidence="2 3">BP 5553</strain>
    </source>
</reference>